<gene>
    <name evidence="6" type="ORF">ENJ10_03670</name>
</gene>
<dbReference type="InterPro" id="IPR036909">
    <property type="entry name" value="Cyt_c-like_dom_sf"/>
</dbReference>
<dbReference type="AlphaFoldDB" id="A0A7V1LY96"/>
<dbReference type="GO" id="GO:0020037">
    <property type="term" value="F:heme binding"/>
    <property type="evidence" value="ECO:0007669"/>
    <property type="project" value="InterPro"/>
</dbReference>
<dbReference type="GO" id="GO:0009055">
    <property type="term" value="F:electron transfer activity"/>
    <property type="evidence" value="ECO:0007669"/>
    <property type="project" value="InterPro"/>
</dbReference>
<accession>A0A7V1LY96</accession>
<evidence type="ECO:0000259" key="5">
    <source>
        <dbReference type="PROSITE" id="PS51007"/>
    </source>
</evidence>
<name>A0A7V1LY96_CALAY</name>
<dbReference type="Gene3D" id="1.10.760.10">
    <property type="entry name" value="Cytochrome c-like domain"/>
    <property type="match status" value="1"/>
</dbReference>
<keyword evidence="3 4" id="KW-0408">Iron</keyword>
<keyword evidence="1 4" id="KW-0349">Heme</keyword>
<comment type="caution">
    <text evidence="6">The sequence shown here is derived from an EMBL/GenBank/DDBJ whole genome shotgun (WGS) entry which is preliminary data.</text>
</comment>
<reference evidence="6" key="1">
    <citation type="journal article" date="2020" name="mSystems">
        <title>Genome- and Community-Level Interaction Insights into Carbon Utilization and Element Cycling Functions of Hydrothermarchaeota in Hydrothermal Sediment.</title>
        <authorList>
            <person name="Zhou Z."/>
            <person name="Liu Y."/>
            <person name="Xu W."/>
            <person name="Pan J."/>
            <person name="Luo Z.H."/>
            <person name="Li M."/>
        </authorList>
    </citation>
    <scope>NUCLEOTIDE SEQUENCE [LARGE SCALE GENOMIC DNA]</scope>
    <source>
        <strain evidence="6">HyVt-456</strain>
    </source>
</reference>
<sequence>MLSKKQAKMFFLGGTAVFFLIFIGMTVDTLVNGVPKYTHASQIDDQVRLGRHLWDSNNCMGCHTIMGEGAYYAPELTKVYERRGPEYIKTTFNFPGGWRPNGRNMVEYNFTEQEKEALVAFLKWVGESDLNGFPPKPSVQLNK</sequence>
<dbReference type="EMBL" id="DRLD01000096">
    <property type="protein sequence ID" value="HED09764.1"/>
    <property type="molecule type" value="Genomic_DNA"/>
</dbReference>
<dbReference type="Proteomes" id="UP000886005">
    <property type="component" value="Unassembled WGS sequence"/>
</dbReference>
<evidence type="ECO:0000256" key="1">
    <source>
        <dbReference type="ARBA" id="ARBA00022617"/>
    </source>
</evidence>
<keyword evidence="2 4" id="KW-0479">Metal-binding</keyword>
<dbReference type="InterPro" id="IPR009056">
    <property type="entry name" value="Cyt_c-like_dom"/>
</dbReference>
<evidence type="ECO:0000256" key="3">
    <source>
        <dbReference type="ARBA" id="ARBA00023004"/>
    </source>
</evidence>
<dbReference type="PROSITE" id="PS51007">
    <property type="entry name" value="CYTC"/>
    <property type="match status" value="1"/>
</dbReference>
<feature type="domain" description="Cytochrome c" evidence="5">
    <location>
        <begin position="45"/>
        <end position="126"/>
    </location>
</feature>
<dbReference type="SUPFAM" id="SSF46626">
    <property type="entry name" value="Cytochrome c"/>
    <property type="match status" value="1"/>
</dbReference>
<proteinExistence type="predicted"/>
<evidence type="ECO:0000313" key="6">
    <source>
        <dbReference type="EMBL" id="HED09764.1"/>
    </source>
</evidence>
<organism evidence="6">
    <name type="scientific">Caldithrix abyssi</name>
    <dbReference type="NCBI Taxonomy" id="187145"/>
    <lineage>
        <taxon>Bacteria</taxon>
        <taxon>Pseudomonadati</taxon>
        <taxon>Calditrichota</taxon>
        <taxon>Calditrichia</taxon>
        <taxon>Calditrichales</taxon>
        <taxon>Calditrichaceae</taxon>
        <taxon>Caldithrix</taxon>
    </lineage>
</organism>
<dbReference type="Pfam" id="PF00034">
    <property type="entry name" value="Cytochrom_C"/>
    <property type="match status" value="1"/>
</dbReference>
<protein>
    <submittedName>
        <fullName evidence="6">Cytochrome c</fullName>
    </submittedName>
</protein>
<evidence type="ECO:0000256" key="4">
    <source>
        <dbReference type="PROSITE-ProRule" id="PRU00433"/>
    </source>
</evidence>
<dbReference type="GO" id="GO:0046872">
    <property type="term" value="F:metal ion binding"/>
    <property type="evidence" value="ECO:0007669"/>
    <property type="project" value="UniProtKB-KW"/>
</dbReference>
<evidence type="ECO:0000256" key="2">
    <source>
        <dbReference type="ARBA" id="ARBA00022723"/>
    </source>
</evidence>